<evidence type="ECO:0000313" key="1">
    <source>
        <dbReference type="EMBL" id="MBD3706720.1"/>
    </source>
</evidence>
<reference evidence="1" key="1">
    <citation type="submission" date="2020-07" db="EMBL/GenBank/DDBJ databases">
        <title>Clinical and genomic characterization of carbapenemase-producing Enterobacterales causing secondary infections during the COVID-19 crisis at a New York City hospital.</title>
        <authorList>
            <person name="Gomez-Simmonds A."/>
            <person name="Annavajhala M.K."/>
            <person name="Uhlemann A.-C."/>
        </authorList>
    </citation>
    <scope>NUCLEOTIDE SEQUENCE</scope>
    <source>
        <strain evidence="1">NK1396</strain>
    </source>
</reference>
<accession>A0A927DHB8</accession>
<dbReference type="AlphaFoldDB" id="A0A927DHB8"/>
<comment type="caution">
    <text evidence="1">The sequence shown here is derived from an EMBL/GenBank/DDBJ whole genome shotgun (WGS) entry which is preliminary data.</text>
</comment>
<sequence>MILSPEAVEVIRKAQQWHAELVDGSQPVHIFSTAPAGRTKMDGNNWPHGCVLSGAGIAQICPHGAATTAAARLQP</sequence>
<gene>
    <name evidence="1" type="ORF">IE983_05145</name>
</gene>
<protein>
    <submittedName>
        <fullName evidence="1">Uncharacterized protein</fullName>
    </submittedName>
</protein>
<dbReference type="EMBL" id="JACXTA010000001">
    <property type="protein sequence ID" value="MBD3706720.1"/>
    <property type="molecule type" value="Genomic_DNA"/>
</dbReference>
<evidence type="ECO:0000313" key="2">
    <source>
        <dbReference type="Proteomes" id="UP000655273"/>
    </source>
</evidence>
<name>A0A927DHB8_9ENTR</name>
<proteinExistence type="predicted"/>
<organism evidence="1 2">
    <name type="scientific">Enterobacter hormaechei</name>
    <dbReference type="NCBI Taxonomy" id="158836"/>
    <lineage>
        <taxon>Bacteria</taxon>
        <taxon>Pseudomonadati</taxon>
        <taxon>Pseudomonadota</taxon>
        <taxon>Gammaproteobacteria</taxon>
        <taxon>Enterobacterales</taxon>
        <taxon>Enterobacteriaceae</taxon>
        <taxon>Enterobacter</taxon>
        <taxon>Enterobacter cloacae complex</taxon>
    </lineage>
</organism>
<dbReference type="Proteomes" id="UP000655273">
    <property type="component" value="Unassembled WGS sequence"/>
</dbReference>